<keyword evidence="10" id="KW-0159">Chromosome partition</keyword>
<feature type="coiled-coil region" evidence="19">
    <location>
        <begin position="216"/>
        <end position="250"/>
    </location>
</feature>
<evidence type="ECO:0000256" key="7">
    <source>
        <dbReference type="ARBA" id="ARBA00022618"/>
    </source>
</evidence>
<evidence type="ECO:0000256" key="14">
    <source>
        <dbReference type="ARBA" id="ARBA00023242"/>
    </source>
</evidence>
<evidence type="ECO:0000256" key="4">
    <source>
        <dbReference type="ARBA" id="ARBA00008491"/>
    </source>
</evidence>
<dbReference type="Proteomes" id="UP001497600">
    <property type="component" value="Chromosome E"/>
</dbReference>
<accession>A0ABP0EEL8</accession>
<gene>
    <name evidence="20" type="ORF">CAAN4_E00826</name>
</gene>
<organism evidence="20 21">
    <name type="scientific">[Candida] anglica</name>
    <dbReference type="NCBI Taxonomy" id="148631"/>
    <lineage>
        <taxon>Eukaryota</taxon>
        <taxon>Fungi</taxon>
        <taxon>Dikarya</taxon>
        <taxon>Ascomycota</taxon>
        <taxon>Saccharomycotina</taxon>
        <taxon>Pichiomycetes</taxon>
        <taxon>Debaryomycetaceae</taxon>
        <taxon>Kurtzmaniella</taxon>
    </lineage>
</organism>
<evidence type="ECO:0000256" key="1">
    <source>
        <dbReference type="ARBA" id="ARBA00004123"/>
    </source>
</evidence>
<evidence type="ECO:0000256" key="6">
    <source>
        <dbReference type="ARBA" id="ARBA00022490"/>
    </source>
</evidence>
<keyword evidence="21" id="KW-1185">Reference proteome</keyword>
<evidence type="ECO:0000256" key="10">
    <source>
        <dbReference type="ARBA" id="ARBA00022829"/>
    </source>
</evidence>
<evidence type="ECO:0000256" key="19">
    <source>
        <dbReference type="SAM" id="Coils"/>
    </source>
</evidence>
<evidence type="ECO:0000256" key="15">
    <source>
        <dbReference type="ARBA" id="ARBA00023306"/>
    </source>
</evidence>
<evidence type="ECO:0000313" key="21">
    <source>
        <dbReference type="Proteomes" id="UP001497600"/>
    </source>
</evidence>
<dbReference type="Pfam" id="PF08657">
    <property type="entry name" value="DASH_Spc34"/>
    <property type="match status" value="2"/>
</dbReference>
<evidence type="ECO:0000256" key="2">
    <source>
        <dbReference type="ARBA" id="ARBA00004186"/>
    </source>
</evidence>
<keyword evidence="9" id="KW-0498">Mitosis</keyword>
<keyword evidence="11" id="KW-0995">Kinetochore</keyword>
<keyword evidence="13" id="KW-0206">Cytoskeleton</keyword>
<keyword evidence="5" id="KW-0158">Chromosome</keyword>
<keyword evidence="16" id="KW-0137">Centromere</keyword>
<sequence length="252" mass="28671">MPSLAYFLNRTKESCGTIQSLEFRAPGIFTNSFIAEPSITTLLKDAEEYESSLYKIKKPIFSSTSDSPPDATELQLESKPERVDGKSVYVDHSFSEFTNHDKKRKRTAVSIPDIIKPHTIENNEKSSPSKLLAASTLTNNIDEICGTALDLIRKYPNLVKEDEEANLLAYRDKYGTLVDEISQLETLVTEQRDQLAMYNVTLNDATLTSSPSKQRQSTIEHNYEESEIEIDELIRQEEQEIEELEAQLNNRQ</sequence>
<evidence type="ECO:0000256" key="9">
    <source>
        <dbReference type="ARBA" id="ARBA00022776"/>
    </source>
</evidence>
<evidence type="ECO:0000313" key="20">
    <source>
        <dbReference type="EMBL" id="CAK7906473.1"/>
    </source>
</evidence>
<evidence type="ECO:0000256" key="11">
    <source>
        <dbReference type="ARBA" id="ARBA00022838"/>
    </source>
</evidence>
<keyword evidence="14" id="KW-0539">Nucleus</keyword>
<keyword evidence="12 19" id="KW-0175">Coiled coil</keyword>
<evidence type="ECO:0000256" key="3">
    <source>
        <dbReference type="ARBA" id="ARBA00004629"/>
    </source>
</evidence>
<evidence type="ECO:0000256" key="16">
    <source>
        <dbReference type="ARBA" id="ARBA00023328"/>
    </source>
</evidence>
<keyword evidence="8" id="KW-0493">Microtubule</keyword>
<evidence type="ECO:0000256" key="18">
    <source>
        <dbReference type="ARBA" id="ARBA00044346"/>
    </source>
</evidence>
<comment type="similarity">
    <text evidence="4">Belongs to the DASH complex SPC34 family.</text>
</comment>
<evidence type="ECO:0000256" key="17">
    <source>
        <dbReference type="ARBA" id="ARBA00044112"/>
    </source>
</evidence>
<protein>
    <recommendedName>
        <fullName evidence="17">DASH complex subunit SPC34</fullName>
    </recommendedName>
    <alternativeName>
        <fullName evidence="18">Outer kinetochore protein SPC34</fullName>
    </alternativeName>
</protein>
<keyword evidence="6" id="KW-0963">Cytoplasm</keyword>
<proteinExistence type="inferred from homology"/>
<keyword evidence="15" id="KW-0131">Cell cycle</keyword>
<reference evidence="20 21" key="1">
    <citation type="submission" date="2024-01" db="EMBL/GenBank/DDBJ databases">
        <authorList>
            <consortium name="Genoscope - CEA"/>
            <person name="William W."/>
        </authorList>
    </citation>
    <scope>NUCLEOTIDE SEQUENCE [LARGE SCALE GENOMIC DNA]</scope>
    <source>
        <strain evidence="20 21">29B2s-10</strain>
    </source>
</reference>
<evidence type="ECO:0000256" key="13">
    <source>
        <dbReference type="ARBA" id="ARBA00023212"/>
    </source>
</evidence>
<dbReference type="InterPro" id="IPR013966">
    <property type="entry name" value="Spc34"/>
</dbReference>
<comment type="subcellular location">
    <subcellularLocation>
        <location evidence="3">Chromosome</location>
        <location evidence="3">Centromere</location>
        <location evidence="3">Kinetochore</location>
    </subcellularLocation>
    <subcellularLocation>
        <location evidence="2">Cytoplasm</location>
        <location evidence="2">Cytoskeleton</location>
        <location evidence="2">Spindle</location>
    </subcellularLocation>
    <subcellularLocation>
        <location evidence="1">Nucleus</location>
    </subcellularLocation>
</comment>
<name>A0ABP0EEL8_9ASCO</name>
<evidence type="ECO:0000256" key="5">
    <source>
        <dbReference type="ARBA" id="ARBA00022454"/>
    </source>
</evidence>
<dbReference type="EMBL" id="OZ004257">
    <property type="protein sequence ID" value="CAK7906473.1"/>
    <property type="molecule type" value="Genomic_DNA"/>
</dbReference>
<keyword evidence="7" id="KW-0132">Cell division</keyword>
<evidence type="ECO:0000256" key="12">
    <source>
        <dbReference type="ARBA" id="ARBA00023054"/>
    </source>
</evidence>
<evidence type="ECO:0000256" key="8">
    <source>
        <dbReference type="ARBA" id="ARBA00022701"/>
    </source>
</evidence>